<organism evidence="2 3">
    <name type="scientific">Bacteroides stercoris</name>
    <dbReference type="NCBI Taxonomy" id="46506"/>
    <lineage>
        <taxon>Bacteria</taxon>
        <taxon>Pseudomonadati</taxon>
        <taxon>Bacteroidota</taxon>
        <taxon>Bacteroidia</taxon>
        <taxon>Bacteroidales</taxon>
        <taxon>Bacteroidaceae</taxon>
        <taxon>Bacteroides</taxon>
    </lineage>
</organism>
<comment type="caution">
    <text evidence="2">The sequence shown here is derived from an EMBL/GenBank/DDBJ whole genome shotgun (WGS) entry which is preliminary data.</text>
</comment>
<dbReference type="EMBL" id="QSGN01000047">
    <property type="protein sequence ID" value="RHB25143.1"/>
    <property type="molecule type" value="Genomic_DNA"/>
</dbReference>
<dbReference type="Proteomes" id="UP000283482">
    <property type="component" value="Unassembled WGS sequence"/>
</dbReference>
<reference evidence="2 3" key="1">
    <citation type="submission" date="2018-08" db="EMBL/GenBank/DDBJ databases">
        <title>A genome reference for cultivated species of the human gut microbiota.</title>
        <authorList>
            <person name="Zou Y."/>
            <person name="Xue W."/>
            <person name="Luo G."/>
        </authorList>
    </citation>
    <scope>NUCLEOTIDE SEQUENCE [LARGE SCALE GENOMIC DNA]</scope>
    <source>
        <strain evidence="2 3">AM40-34</strain>
    </source>
</reference>
<dbReference type="AlphaFoldDB" id="A0A413UXC0"/>
<protein>
    <submittedName>
        <fullName evidence="2">Uncharacterized protein</fullName>
    </submittedName>
</protein>
<dbReference type="RefSeq" id="WP_117907636.1">
    <property type="nucleotide sequence ID" value="NZ_QSGN01000047.1"/>
</dbReference>
<keyword evidence="1" id="KW-0812">Transmembrane</keyword>
<feature type="transmembrane region" description="Helical" evidence="1">
    <location>
        <begin position="5"/>
        <end position="23"/>
    </location>
</feature>
<name>A0A413UXC0_BACSE</name>
<keyword evidence="1" id="KW-1133">Transmembrane helix</keyword>
<keyword evidence="1" id="KW-0472">Membrane</keyword>
<feature type="transmembrane region" description="Helical" evidence="1">
    <location>
        <begin position="35"/>
        <end position="55"/>
    </location>
</feature>
<accession>A0A413UXC0</accession>
<gene>
    <name evidence="2" type="ORF">DW889_14650</name>
</gene>
<evidence type="ECO:0000256" key="1">
    <source>
        <dbReference type="SAM" id="Phobius"/>
    </source>
</evidence>
<proteinExistence type="predicted"/>
<evidence type="ECO:0000313" key="2">
    <source>
        <dbReference type="EMBL" id="RHB25143.1"/>
    </source>
</evidence>
<sequence length="83" mass="9468">MKANLIFFLAIFIISALFIGHFRLTFSPFSISLPYWHRAVGVILIVAGCLVYNIGEHISGYKKGLDEGVEIVLKELKERYNHE</sequence>
<evidence type="ECO:0000313" key="3">
    <source>
        <dbReference type="Proteomes" id="UP000283482"/>
    </source>
</evidence>